<evidence type="ECO:0000256" key="4">
    <source>
        <dbReference type="ARBA" id="ARBA00022989"/>
    </source>
</evidence>
<sequence>MSRRSTFVRCTCAVILLSWLLCHAASTSEIKVDSKPTIDWSHLYLGLFAGLALFLYGLELLSDGLKTLAGNQLKNLLQRFTSNRFKAALTGGAITALVQSSSITTVLTVGFVSAGLMSLTQSVGVIMGANVGSTLTAQIIAFDIEQASLALITTGFAFIFISRKKRLRHYGKALLGLGLLFYGMNLMSSSMTPLHHYPPFLELMSSIESPLFGILIGALFTALVQSSSATTGIVIVLASQNLLSLPAGIALIFGANIGTCVTALLASLGKNFEAKRVACVHIIFNLTGVLLWLAFIPQLASWVDAATSNSAFASDDLARQIANAHSLFNLTNTLLLLPLAGVIAKLAEKCIPEPHESQQSFAKFLNKDAHDLPSVAVTNARLETARLGEKVYSLMLKFPSEQNPNVSMLDFEHTHSDINQLYHEIHQYLSDIHLNETSVKVSHDFQKVMVALEVIEGIAQLLSKDLNRLEKRKGNVQANMSDTLNSLFFSLHKATAQRLSNAISAFLHEDQEKAKELLQHSHELNTTYTQINHYQEQRFAQASPHSFYTFKLEMRLLDRLRHIHSLCDLILESTASK</sequence>
<keyword evidence="5 7" id="KW-0472">Membrane</keyword>
<feature type="transmembrane region" description="Helical" evidence="7">
    <location>
        <begin position="139"/>
        <end position="161"/>
    </location>
</feature>
<evidence type="ECO:0000256" key="2">
    <source>
        <dbReference type="ARBA" id="ARBA00022475"/>
    </source>
</evidence>
<feature type="transmembrane region" description="Helical" evidence="7">
    <location>
        <begin position="173"/>
        <end position="191"/>
    </location>
</feature>
<dbReference type="RefSeq" id="WP_377094623.1">
    <property type="nucleotide sequence ID" value="NZ_JBHSJM010000001.1"/>
</dbReference>
<feature type="signal peptide" evidence="8">
    <location>
        <begin position="1"/>
        <end position="24"/>
    </location>
</feature>
<gene>
    <name evidence="9" type="ORF">ACFSQZ_09360</name>
</gene>
<keyword evidence="8" id="KW-0732">Signal</keyword>
<comment type="caution">
    <text evidence="9">The sequence shown here is derived from an EMBL/GenBank/DDBJ whole genome shotgun (WGS) entry which is preliminary data.</text>
</comment>
<dbReference type="Pfam" id="PF02690">
    <property type="entry name" value="Na_Pi_cotrans"/>
    <property type="match status" value="2"/>
</dbReference>
<evidence type="ECO:0000256" key="3">
    <source>
        <dbReference type="ARBA" id="ARBA00022692"/>
    </source>
</evidence>
<accession>A0ABW5E3V8</accession>
<keyword evidence="3 7" id="KW-0812">Transmembrane</keyword>
<keyword evidence="2" id="KW-1003">Cell membrane</keyword>
<evidence type="ECO:0000313" key="10">
    <source>
        <dbReference type="Proteomes" id="UP001597297"/>
    </source>
</evidence>
<dbReference type="NCBIfam" id="TIGR00704">
    <property type="entry name" value="NaPi_cotrn_rel"/>
    <property type="match status" value="1"/>
</dbReference>
<evidence type="ECO:0000256" key="8">
    <source>
        <dbReference type="SAM" id="SignalP"/>
    </source>
</evidence>
<evidence type="ECO:0000256" key="6">
    <source>
        <dbReference type="SAM" id="Coils"/>
    </source>
</evidence>
<feature type="transmembrane region" description="Helical" evidence="7">
    <location>
        <begin position="211"/>
        <end position="237"/>
    </location>
</feature>
<feature type="coiled-coil region" evidence="6">
    <location>
        <begin position="452"/>
        <end position="479"/>
    </location>
</feature>
<comment type="subcellular location">
    <subcellularLocation>
        <location evidence="1">Cell membrane</location>
        <topology evidence="1">Multi-pass membrane protein</topology>
    </subcellularLocation>
</comment>
<keyword evidence="10" id="KW-1185">Reference proteome</keyword>
<dbReference type="InterPro" id="IPR003841">
    <property type="entry name" value="Na/Pi_transpt"/>
</dbReference>
<feature type="transmembrane region" description="Helical" evidence="7">
    <location>
        <begin position="249"/>
        <end position="268"/>
    </location>
</feature>
<keyword evidence="4 7" id="KW-1133">Transmembrane helix</keyword>
<dbReference type="InterPro" id="IPR038078">
    <property type="entry name" value="PhoU-like_sf"/>
</dbReference>
<feature type="transmembrane region" description="Helical" evidence="7">
    <location>
        <begin position="40"/>
        <end position="58"/>
    </location>
</feature>
<dbReference type="Proteomes" id="UP001597297">
    <property type="component" value="Unassembled WGS sequence"/>
</dbReference>
<evidence type="ECO:0000256" key="1">
    <source>
        <dbReference type="ARBA" id="ARBA00004651"/>
    </source>
</evidence>
<evidence type="ECO:0000256" key="7">
    <source>
        <dbReference type="SAM" id="Phobius"/>
    </source>
</evidence>
<evidence type="ECO:0000313" key="9">
    <source>
        <dbReference type="EMBL" id="MFD2276673.1"/>
    </source>
</evidence>
<feature type="transmembrane region" description="Helical" evidence="7">
    <location>
        <begin position="87"/>
        <end position="119"/>
    </location>
</feature>
<dbReference type="Gene3D" id="1.20.58.220">
    <property type="entry name" value="Phosphate transport system protein phou homolog 2, domain 2"/>
    <property type="match status" value="1"/>
</dbReference>
<evidence type="ECO:0000256" key="5">
    <source>
        <dbReference type="ARBA" id="ARBA00023136"/>
    </source>
</evidence>
<feature type="transmembrane region" description="Helical" evidence="7">
    <location>
        <begin position="274"/>
        <end position="295"/>
    </location>
</feature>
<dbReference type="EMBL" id="JBHUJC010000026">
    <property type="protein sequence ID" value="MFD2276673.1"/>
    <property type="molecule type" value="Genomic_DNA"/>
</dbReference>
<organism evidence="9 10">
    <name type="scientific">Rubritalea spongiae</name>
    <dbReference type="NCBI Taxonomy" id="430797"/>
    <lineage>
        <taxon>Bacteria</taxon>
        <taxon>Pseudomonadati</taxon>
        <taxon>Verrucomicrobiota</taxon>
        <taxon>Verrucomicrobiia</taxon>
        <taxon>Verrucomicrobiales</taxon>
        <taxon>Rubritaleaceae</taxon>
        <taxon>Rubritalea</taxon>
    </lineage>
</organism>
<protein>
    <submittedName>
        <fullName evidence="9">Na/Pi cotransporter family protein</fullName>
    </submittedName>
</protein>
<proteinExistence type="predicted"/>
<dbReference type="PANTHER" id="PTHR10010">
    <property type="entry name" value="SOLUTE CARRIER FAMILY 34 SODIUM PHOSPHATE , MEMBER 2-RELATED"/>
    <property type="match status" value="1"/>
</dbReference>
<dbReference type="PANTHER" id="PTHR10010:SF46">
    <property type="entry name" value="SODIUM-DEPENDENT PHOSPHATE TRANSPORT PROTEIN 2B"/>
    <property type="match status" value="1"/>
</dbReference>
<dbReference type="InterPro" id="IPR004633">
    <property type="entry name" value="NaPi_cotrn-rel/YqeW-like"/>
</dbReference>
<name>A0ABW5E3V8_9BACT</name>
<dbReference type="SUPFAM" id="SSF109755">
    <property type="entry name" value="PhoU-like"/>
    <property type="match status" value="1"/>
</dbReference>
<keyword evidence="6" id="KW-0175">Coiled coil</keyword>
<feature type="chain" id="PRO_5047305794" evidence="8">
    <location>
        <begin position="25"/>
        <end position="577"/>
    </location>
</feature>
<dbReference type="NCBIfam" id="NF037997">
    <property type="entry name" value="Na_Pi_symport"/>
    <property type="match status" value="1"/>
</dbReference>
<reference evidence="10" key="1">
    <citation type="journal article" date="2019" name="Int. J. Syst. Evol. Microbiol.">
        <title>The Global Catalogue of Microorganisms (GCM) 10K type strain sequencing project: providing services to taxonomists for standard genome sequencing and annotation.</title>
        <authorList>
            <consortium name="The Broad Institute Genomics Platform"/>
            <consortium name="The Broad Institute Genome Sequencing Center for Infectious Disease"/>
            <person name="Wu L."/>
            <person name="Ma J."/>
        </authorList>
    </citation>
    <scope>NUCLEOTIDE SEQUENCE [LARGE SCALE GENOMIC DNA]</scope>
    <source>
        <strain evidence="10">JCM 16545</strain>
    </source>
</reference>